<feature type="domain" description="RNA-binding S4" evidence="6">
    <location>
        <begin position="14"/>
        <end position="72"/>
    </location>
</feature>
<dbReference type="InterPro" id="IPR002942">
    <property type="entry name" value="S4_RNA-bd"/>
</dbReference>
<dbReference type="Gene3D" id="3.10.290.10">
    <property type="entry name" value="RNA-binding S4 domain"/>
    <property type="match status" value="1"/>
</dbReference>
<accession>A0A1G1XBK1</accession>
<dbReference type="NCBIfam" id="TIGR00005">
    <property type="entry name" value="rluA_subfam"/>
    <property type="match status" value="1"/>
</dbReference>
<dbReference type="Proteomes" id="UP000177941">
    <property type="component" value="Unassembled WGS sequence"/>
</dbReference>
<evidence type="ECO:0000256" key="5">
    <source>
        <dbReference type="RuleBase" id="RU362028"/>
    </source>
</evidence>
<dbReference type="InterPro" id="IPR020103">
    <property type="entry name" value="PsdUridine_synth_cat_dom_sf"/>
</dbReference>
<dbReference type="InterPro" id="IPR006225">
    <property type="entry name" value="PsdUridine_synth_RluC/D"/>
</dbReference>
<dbReference type="Gene3D" id="3.30.2350.10">
    <property type="entry name" value="Pseudouridine synthase"/>
    <property type="match status" value="1"/>
</dbReference>
<comment type="catalytic activity">
    <reaction evidence="5">
        <text>a uridine in RNA = a pseudouridine in RNA</text>
        <dbReference type="Rhea" id="RHEA:48348"/>
        <dbReference type="Rhea" id="RHEA-COMP:12068"/>
        <dbReference type="Rhea" id="RHEA-COMP:12069"/>
        <dbReference type="ChEBI" id="CHEBI:65314"/>
        <dbReference type="ChEBI" id="CHEBI:65315"/>
    </reaction>
</comment>
<dbReference type="SMART" id="SM00363">
    <property type="entry name" value="S4"/>
    <property type="match status" value="1"/>
</dbReference>
<dbReference type="Pfam" id="PF01479">
    <property type="entry name" value="S4"/>
    <property type="match status" value="1"/>
</dbReference>
<dbReference type="EC" id="5.4.99.-" evidence="5"/>
<evidence type="ECO:0000313" key="7">
    <source>
        <dbReference type="EMBL" id="OGY37344.1"/>
    </source>
</evidence>
<dbReference type="PANTHER" id="PTHR21600:SF44">
    <property type="entry name" value="RIBOSOMAL LARGE SUBUNIT PSEUDOURIDINE SYNTHASE D"/>
    <property type="match status" value="1"/>
</dbReference>
<gene>
    <name evidence="7" type="ORF">A3E36_02835</name>
</gene>
<dbReference type="SUPFAM" id="SSF55120">
    <property type="entry name" value="Pseudouridine synthase"/>
    <property type="match status" value="1"/>
</dbReference>
<dbReference type="PROSITE" id="PS01129">
    <property type="entry name" value="PSI_RLU"/>
    <property type="match status" value="1"/>
</dbReference>
<name>A0A1G1XBK1_9BACT</name>
<dbReference type="InterPro" id="IPR006224">
    <property type="entry name" value="PsdUridine_synth_RluA-like_CS"/>
</dbReference>
<sequence length="315" mass="35788">MKQESTIKEAQSGQRLDVFCTGLLGHLSRAAIQRAIKEQQILVNSQETRAKYIVKIGDIVTINLPEAQKAVAAEKKDVRLHVLYEDRDVVVVNKPAGVAVHHGVGIRSGTVSDWFVQHYPDAKNIGEQEGRAGIVHRLDKDTSGVLIVAKHEQALEMLKKQFYDRRARKEYVALVFDVPGGKEGRITKSIGRSRKNPMRRAVDEEGKEAATEWKIERRFGEKFALLRVFPFTGRTHQIRVHLHHLGYPIVGDQLYAFKKKKQPEGVHRQLLHAEKLTIMLPNEKTKTFVAPLADDFAHVLEILSAKKWPRKIVKQ</sequence>
<evidence type="ECO:0000256" key="1">
    <source>
        <dbReference type="ARBA" id="ARBA00010876"/>
    </source>
</evidence>
<comment type="caution">
    <text evidence="7">The sequence shown here is derived from an EMBL/GenBank/DDBJ whole genome shotgun (WGS) entry which is preliminary data.</text>
</comment>
<evidence type="ECO:0000256" key="4">
    <source>
        <dbReference type="PROSITE-ProRule" id="PRU00182"/>
    </source>
</evidence>
<dbReference type="InterPro" id="IPR036986">
    <property type="entry name" value="S4_RNA-bd_sf"/>
</dbReference>
<protein>
    <recommendedName>
        <fullName evidence="5">Pseudouridine synthase</fullName>
        <ecNumber evidence="5">5.4.99.-</ecNumber>
    </recommendedName>
</protein>
<dbReference type="EMBL" id="MHHS01000009">
    <property type="protein sequence ID" value="OGY37344.1"/>
    <property type="molecule type" value="Genomic_DNA"/>
</dbReference>
<comment type="function">
    <text evidence="5">Responsible for synthesis of pseudouridine from uracil.</text>
</comment>
<dbReference type="GO" id="GO:0120159">
    <property type="term" value="F:rRNA pseudouridine synthase activity"/>
    <property type="evidence" value="ECO:0007669"/>
    <property type="project" value="UniProtKB-ARBA"/>
</dbReference>
<keyword evidence="2 5" id="KW-0413">Isomerase</keyword>
<evidence type="ECO:0000256" key="2">
    <source>
        <dbReference type="ARBA" id="ARBA00023235"/>
    </source>
</evidence>
<organism evidence="7 8">
    <name type="scientific">Candidatus Andersenbacteria bacterium RIFCSPHIGHO2_12_FULL_45_11b</name>
    <dbReference type="NCBI Taxonomy" id="1797282"/>
    <lineage>
        <taxon>Bacteria</taxon>
        <taxon>Candidatus Anderseniibacteriota</taxon>
    </lineage>
</organism>
<keyword evidence="4" id="KW-0694">RNA-binding</keyword>
<comment type="similarity">
    <text evidence="1 5">Belongs to the pseudouridine synthase RluA family.</text>
</comment>
<evidence type="ECO:0000256" key="3">
    <source>
        <dbReference type="PIRSR" id="PIRSR606225-1"/>
    </source>
</evidence>
<feature type="active site" evidence="3">
    <location>
        <position position="139"/>
    </location>
</feature>
<dbReference type="Pfam" id="PF00849">
    <property type="entry name" value="PseudoU_synth_2"/>
    <property type="match status" value="1"/>
</dbReference>
<dbReference type="PANTHER" id="PTHR21600">
    <property type="entry name" value="MITOCHONDRIAL RNA PSEUDOURIDINE SYNTHASE"/>
    <property type="match status" value="1"/>
</dbReference>
<dbReference type="SUPFAM" id="SSF55174">
    <property type="entry name" value="Alpha-L RNA-binding motif"/>
    <property type="match status" value="1"/>
</dbReference>
<dbReference type="CDD" id="cd02869">
    <property type="entry name" value="PseudoU_synth_RluA_like"/>
    <property type="match status" value="1"/>
</dbReference>
<evidence type="ECO:0000259" key="6">
    <source>
        <dbReference type="SMART" id="SM00363"/>
    </source>
</evidence>
<proteinExistence type="inferred from homology"/>
<reference evidence="7 8" key="1">
    <citation type="journal article" date="2016" name="Nat. Commun.">
        <title>Thousands of microbial genomes shed light on interconnected biogeochemical processes in an aquifer system.</title>
        <authorList>
            <person name="Anantharaman K."/>
            <person name="Brown C.T."/>
            <person name="Hug L.A."/>
            <person name="Sharon I."/>
            <person name="Castelle C.J."/>
            <person name="Probst A.J."/>
            <person name="Thomas B.C."/>
            <person name="Singh A."/>
            <person name="Wilkins M.J."/>
            <person name="Karaoz U."/>
            <person name="Brodie E.L."/>
            <person name="Williams K.H."/>
            <person name="Hubbard S.S."/>
            <person name="Banfield J.F."/>
        </authorList>
    </citation>
    <scope>NUCLEOTIDE SEQUENCE [LARGE SCALE GENOMIC DNA]</scope>
</reference>
<dbReference type="AlphaFoldDB" id="A0A1G1XBK1"/>
<evidence type="ECO:0000313" key="8">
    <source>
        <dbReference type="Proteomes" id="UP000177941"/>
    </source>
</evidence>
<dbReference type="InterPro" id="IPR006145">
    <property type="entry name" value="PsdUridine_synth_RsuA/RluA"/>
</dbReference>
<dbReference type="GO" id="GO:0000455">
    <property type="term" value="P:enzyme-directed rRNA pseudouridine synthesis"/>
    <property type="evidence" value="ECO:0007669"/>
    <property type="project" value="TreeGrafter"/>
</dbReference>
<dbReference type="PROSITE" id="PS50889">
    <property type="entry name" value="S4"/>
    <property type="match status" value="1"/>
</dbReference>
<dbReference type="GO" id="GO:0003723">
    <property type="term" value="F:RNA binding"/>
    <property type="evidence" value="ECO:0007669"/>
    <property type="project" value="UniProtKB-KW"/>
</dbReference>
<dbReference type="InterPro" id="IPR050188">
    <property type="entry name" value="RluA_PseudoU_synthase"/>
</dbReference>
<dbReference type="CDD" id="cd00165">
    <property type="entry name" value="S4"/>
    <property type="match status" value="1"/>
</dbReference>